<feature type="domain" description="Beta-lactamase-related" evidence="1">
    <location>
        <begin position="6"/>
        <end position="329"/>
    </location>
</feature>
<dbReference type="SUPFAM" id="SSF56601">
    <property type="entry name" value="beta-lactamase/transpeptidase-like"/>
    <property type="match status" value="1"/>
</dbReference>
<proteinExistence type="predicted"/>
<dbReference type="OrthoDB" id="9797709at2"/>
<evidence type="ECO:0000313" key="3">
    <source>
        <dbReference type="Proteomes" id="UP000255517"/>
    </source>
</evidence>
<dbReference type="InterPro" id="IPR012338">
    <property type="entry name" value="Beta-lactam/transpept-like"/>
</dbReference>
<dbReference type="Gene3D" id="3.40.710.10">
    <property type="entry name" value="DD-peptidase/beta-lactamase superfamily"/>
    <property type="match status" value="1"/>
</dbReference>
<protein>
    <submittedName>
        <fullName evidence="2">Penicillin-binding protein E</fullName>
    </submittedName>
</protein>
<gene>
    <name evidence="2" type="primary">pbpE</name>
    <name evidence="2" type="ORF">NCTC13149_01679</name>
</gene>
<dbReference type="InterPro" id="IPR050491">
    <property type="entry name" value="AmpC-like"/>
</dbReference>
<reference evidence="2 3" key="1">
    <citation type="submission" date="2018-06" db="EMBL/GenBank/DDBJ databases">
        <authorList>
            <consortium name="Pathogen Informatics"/>
            <person name="Doyle S."/>
        </authorList>
    </citation>
    <scope>NUCLEOTIDE SEQUENCE [LARGE SCALE GENOMIC DNA]</scope>
    <source>
        <strain evidence="2 3">NCTC13149</strain>
    </source>
</reference>
<dbReference type="EMBL" id="UGSZ01000001">
    <property type="protein sequence ID" value="SUB57820.1"/>
    <property type="molecule type" value="Genomic_DNA"/>
</dbReference>
<dbReference type="STRING" id="1122949.GCA_000378725_01330"/>
<sequence>MKDKLEKILKTYAHEFNLQGVNLGILKNGKKEIVSMGLRDIKNNLPMEKDTIYAIGSQTKAFTAVALGKLLYENGYSFDTPIKQLYEDFKMEDDYLTKDLRIKDGFSHRTGFPPHLAAWYNNNFKKPQEFLKILAYLPATMPLRYTFCYQSYFFILGGLIIEKLSGKSYGDYLKENIFGPLQMNNTYVLGSFAPDENKARPYDFVDGTYKEISYNYEFTKFPNGSGTIYSTMEDMMKWLDFCLHGNEKIVDRKIQEELYSPQTIIGPDTNMPELSYSKNKTYGMGWYLENYRGRKLISHGGIVDGFRAFHILVPEEDMAVSIVTNLNEAQGTELITLSVIDEALGIKKDWQEKYIKDLKAINEKKSPKEDKLKDLKDEDFSKYLGIYRDKAYGEFEFIEEDGKLYVKAFSHKLEVKESKGKKVIAFKPYNLFIPIEFEDCNLILYIDDRKIIIKK</sequence>
<dbReference type="PANTHER" id="PTHR46825:SF15">
    <property type="entry name" value="BETA-LACTAMASE-RELATED DOMAIN-CONTAINING PROTEIN"/>
    <property type="match status" value="1"/>
</dbReference>
<dbReference type="RefSeq" id="WP_009345789.1">
    <property type="nucleotide sequence ID" value="NZ_CP165621.1"/>
</dbReference>
<dbReference type="InterPro" id="IPR001466">
    <property type="entry name" value="Beta-lactam-related"/>
</dbReference>
<evidence type="ECO:0000259" key="1">
    <source>
        <dbReference type="Pfam" id="PF00144"/>
    </source>
</evidence>
<dbReference type="PANTHER" id="PTHR46825">
    <property type="entry name" value="D-ALANYL-D-ALANINE-CARBOXYPEPTIDASE/ENDOPEPTIDASE AMPH"/>
    <property type="match status" value="1"/>
</dbReference>
<accession>A0A379C6C2</accession>
<evidence type="ECO:0000313" key="2">
    <source>
        <dbReference type="EMBL" id="SUB57820.1"/>
    </source>
</evidence>
<organism evidence="2 3">
    <name type="scientific">Peptoniphilus lacrimalis</name>
    <dbReference type="NCBI Taxonomy" id="33031"/>
    <lineage>
        <taxon>Bacteria</taxon>
        <taxon>Bacillati</taxon>
        <taxon>Bacillota</taxon>
        <taxon>Tissierellia</taxon>
        <taxon>Tissierellales</taxon>
        <taxon>Peptoniphilaceae</taxon>
        <taxon>Peptoniphilus</taxon>
    </lineage>
</organism>
<dbReference type="Pfam" id="PF00144">
    <property type="entry name" value="Beta-lactamase"/>
    <property type="match status" value="1"/>
</dbReference>
<dbReference type="Proteomes" id="UP000255517">
    <property type="component" value="Unassembled WGS sequence"/>
</dbReference>
<name>A0A379C6C2_9FIRM</name>
<dbReference type="AlphaFoldDB" id="A0A379C6C2"/>